<dbReference type="AlphaFoldDB" id="A0A1A9F265"/>
<keyword evidence="3 5" id="KW-0533">Nickel</keyword>
<comment type="function">
    <text evidence="5">Involved in urease metallocenter assembly. Binds nickel. Probably functions as a nickel donor during metallocenter assembly.</text>
</comment>
<dbReference type="SUPFAM" id="SSF69287">
    <property type="entry name" value="Urease metallochaperone UreE, N-terminal domain"/>
    <property type="match status" value="1"/>
</dbReference>
<dbReference type="RefSeq" id="WP_067385046.1">
    <property type="nucleotide sequence ID" value="NZ_CP015839.1"/>
</dbReference>
<dbReference type="Gene3D" id="3.30.70.790">
    <property type="entry name" value="UreE, C-terminal domain"/>
    <property type="match status" value="1"/>
</dbReference>
<dbReference type="SUPFAM" id="SSF69737">
    <property type="entry name" value="Urease metallochaperone UreE, C-terminal domain"/>
    <property type="match status" value="1"/>
</dbReference>
<dbReference type="HAMAP" id="MF_00822">
    <property type="entry name" value="UreE"/>
    <property type="match status" value="1"/>
</dbReference>
<dbReference type="CDD" id="cd00571">
    <property type="entry name" value="UreE"/>
    <property type="match status" value="1"/>
</dbReference>
<dbReference type="OrthoDB" id="5421304at2"/>
<dbReference type="GO" id="GO:0016151">
    <property type="term" value="F:nickel cation binding"/>
    <property type="evidence" value="ECO:0007669"/>
    <property type="project" value="UniProtKB-UniRule"/>
</dbReference>
<evidence type="ECO:0000256" key="3">
    <source>
        <dbReference type="ARBA" id="ARBA00022596"/>
    </source>
</evidence>
<feature type="region of interest" description="Disordered" evidence="6">
    <location>
        <begin position="135"/>
        <end position="170"/>
    </location>
</feature>
<dbReference type="SMART" id="SM00988">
    <property type="entry name" value="UreE_N"/>
    <property type="match status" value="1"/>
</dbReference>
<comment type="subcellular location">
    <subcellularLocation>
        <location evidence="1 5">Cytoplasm</location>
    </subcellularLocation>
</comment>
<evidence type="ECO:0000259" key="7">
    <source>
        <dbReference type="SMART" id="SM00988"/>
    </source>
</evidence>
<evidence type="ECO:0000256" key="4">
    <source>
        <dbReference type="ARBA" id="ARBA00023186"/>
    </source>
</evidence>
<dbReference type="GO" id="GO:0006457">
    <property type="term" value="P:protein folding"/>
    <property type="evidence" value="ECO:0007669"/>
    <property type="project" value="InterPro"/>
</dbReference>
<reference evidence="9" key="1">
    <citation type="submission" date="2016-05" db="EMBL/GenBank/DDBJ databases">
        <authorList>
            <person name="Baek K."/>
            <person name="Yang S.-J."/>
        </authorList>
    </citation>
    <scope>NUCLEOTIDE SEQUENCE [LARGE SCALE GENOMIC DNA]</scope>
    <source>
        <strain evidence="9">ST58-10</strain>
    </source>
</reference>
<dbReference type="EMBL" id="CP015839">
    <property type="protein sequence ID" value="ANG63961.1"/>
    <property type="molecule type" value="Genomic_DNA"/>
</dbReference>
<dbReference type="GO" id="GO:0051082">
    <property type="term" value="F:unfolded protein binding"/>
    <property type="evidence" value="ECO:0007669"/>
    <property type="project" value="UniProtKB-UniRule"/>
</dbReference>
<keyword evidence="9" id="KW-1185">Reference proteome</keyword>
<reference evidence="8 9" key="2">
    <citation type="journal article" date="2018" name="Int. J. Syst. Evol. Microbiol.">
        <title>Marinobacterium aestuarii sp. nov., a benzene-degrading marine bacterium isolated from estuary sediment.</title>
        <authorList>
            <person name="Bae S.S."/>
            <person name="Jung J."/>
            <person name="Chung D."/>
            <person name="Baek K."/>
        </authorList>
    </citation>
    <scope>NUCLEOTIDE SEQUENCE [LARGE SCALE GENOMIC DNA]</scope>
    <source>
        <strain evidence="8 9">ST58-10</strain>
    </source>
</reference>
<dbReference type="STRING" id="1821621.A8C75_16780"/>
<feature type="domain" description="UreE urease accessory N-terminal" evidence="7">
    <location>
        <begin position="1"/>
        <end position="64"/>
    </location>
</feature>
<evidence type="ECO:0000313" key="9">
    <source>
        <dbReference type="Proteomes" id="UP000078070"/>
    </source>
</evidence>
<protein>
    <recommendedName>
        <fullName evidence="5">Urease accessory protein UreE</fullName>
    </recommendedName>
</protein>
<dbReference type="Gene3D" id="2.60.260.20">
    <property type="entry name" value="Urease metallochaperone UreE, N-terminal domain"/>
    <property type="match status" value="1"/>
</dbReference>
<evidence type="ECO:0000256" key="6">
    <source>
        <dbReference type="SAM" id="MobiDB-lite"/>
    </source>
</evidence>
<dbReference type="PIRSF" id="PIRSF036402">
    <property type="entry name" value="Ureas_acces_UreE"/>
    <property type="match status" value="1"/>
</dbReference>
<dbReference type="InterPro" id="IPR007864">
    <property type="entry name" value="UreE_C_dom"/>
</dbReference>
<sequence>MIHLIKVLDSPRPHSAELRLPIDKRIKSRLRAELEDGREVGLFLPRGLTLRNGDLLQSDDGLVVRIEAAPEPVSTVRSNNALALARVCYHLGNRHVPLQVEAGWVRYLHDHVLDDMVRGLGLEVAFEEAPFEPEAGAYQGGTHAGSHSHSHSHSHASDGNDESAHAGHSH</sequence>
<gene>
    <name evidence="5" type="primary">ureE</name>
    <name evidence="8" type="ORF">A8C75_16780</name>
</gene>
<dbReference type="Pfam" id="PF05194">
    <property type="entry name" value="UreE_C"/>
    <property type="match status" value="1"/>
</dbReference>
<evidence type="ECO:0000313" key="8">
    <source>
        <dbReference type="EMBL" id="ANG63961.1"/>
    </source>
</evidence>
<dbReference type="Pfam" id="PF02814">
    <property type="entry name" value="UreE_N"/>
    <property type="match status" value="1"/>
</dbReference>
<dbReference type="NCBIfam" id="NF009751">
    <property type="entry name" value="PRK13261.1-1"/>
    <property type="match status" value="1"/>
</dbReference>
<dbReference type="InterPro" id="IPR012406">
    <property type="entry name" value="UreE"/>
</dbReference>
<dbReference type="GO" id="GO:0019627">
    <property type="term" value="P:urea metabolic process"/>
    <property type="evidence" value="ECO:0007669"/>
    <property type="project" value="InterPro"/>
</dbReference>
<evidence type="ECO:0000256" key="1">
    <source>
        <dbReference type="ARBA" id="ARBA00004496"/>
    </source>
</evidence>
<dbReference type="GO" id="GO:0005737">
    <property type="term" value="C:cytoplasm"/>
    <property type="evidence" value="ECO:0007669"/>
    <property type="project" value="UniProtKB-SubCell"/>
</dbReference>
<proteinExistence type="inferred from homology"/>
<evidence type="ECO:0000256" key="2">
    <source>
        <dbReference type="ARBA" id="ARBA00022490"/>
    </source>
</evidence>
<evidence type="ECO:0000256" key="5">
    <source>
        <dbReference type="HAMAP-Rule" id="MF_00822"/>
    </source>
</evidence>
<name>A0A1A9F265_9GAMM</name>
<dbReference type="GO" id="GO:0065003">
    <property type="term" value="P:protein-containing complex assembly"/>
    <property type="evidence" value="ECO:0007669"/>
    <property type="project" value="InterPro"/>
</dbReference>
<dbReference type="KEGG" id="mars:A8C75_16780"/>
<keyword evidence="4 5" id="KW-0143">Chaperone</keyword>
<keyword evidence="2 5" id="KW-0963">Cytoplasm</keyword>
<comment type="similarity">
    <text evidence="5">Belongs to the UreE family.</text>
</comment>
<dbReference type="Proteomes" id="UP000078070">
    <property type="component" value="Chromosome"/>
</dbReference>
<feature type="compositionally biased region" description="Basic and acidic residues" evidence="6">
    <location>
        <begin position="155"/>
        <end position="170"/>
    </location>
</feature>
<dbReference type="InterPro" id="IPR036118">
    <property type="entry name" value="UreE_N_sf"/>
</dbReference>
<accession>A0A1A9F265</accession>
<dbReference type="InterPro" id="IPR004029">
    <property type="entry name" value="UreE_N"/>
</dbReference>
<organism evidence="8 9">
    <name type="scientific">Marinobacterium aestuarii</name>
    <dbReference type="NCBI Taxonomy" id="1821621"/>
    <lineage>
        <taxon>Bacteria</taxon>
        <taxon>Pseudomonadati</taxon>
        <taxon>Pseudomonadota</taxon>
        <taxon>Gammaproteobacteria</taxon>
        <taxon>Oceanospirillales</taxon>
        <taxon>Oceanospirillaceae</taxon>
        <taxon>Marinobacterium</taxon>
    </lineage>
</organism>